<evidence type="ECO:0000313" key="3">
    <source>
        <dbReference type="Proteomes" id="UP001320544"/>
    </source>
</evidence>
<dbReference type="Proteomes" id="UP001320544">
    <property type="component" value="Chromosome"/>
</dbReference>
<feature type="transmembrane region" description="Helical" evidence="1">
    <location>
        <begin position="164"/>
        <end position="186"/>
    </location>
</feature>
<reference evidence="2 3" key="1">
    <citation type="submission" date="2022-01" db="EMBL/GenBank/DDBJ databases">
        <title>Novel bile acid biosynthetic pathways are enriched in the microbiome of centenarians.</title>
        <authorList>
            <person name="Sato Y."/>
            <person name="Atarashi K."/>
            <person name="Plichta R.D."/>
            <person name="Arai Y."/>
            <person name="Sasajima S."/>
            <person name="Kearney M.S."/>
            <person name="Suda W."/>
            <person name="Takeshita K."/>
            <person name="Sasaki T."/>
            <person name="Okamoto S."/>
            <person name="Skelly N.A."/>
            <person name="Okamura Y."/>
            <person name="Vlamakis H."/>
            <person name="Li Y."/>
            <person name="Tanoue T."/>
            <person name="Takei H."/>
            <person name="Nittono H."/>
            <person name="Narushima S."/>
            <person name="Irie J."/>
            <person name="Itoh H."/>
            <person name="Moriya K."/>
            <person name="Sugiura Y."/>
            <person name="Suematsu M."/>
            <person name="Moritoki N."/>
            <person name="Shibata S."/>
            <person name="Littman R.D."/>
            <person name="Fischbach A.M."/>
            <person name="Uwamino Y."/>
            <person name="Inoue T."/>
            <person name="Honda A."/>
            <person name="Hattori M."/>
            <person name="Murai T."/>
            <person name="Xavier J.R."/>
            <person name="Hirose N."/>
            <person name="Honda K."/>
        </authorList>
    </citation>
    <scope>NUCLEOTIDE SEQUENCE [LARGE SCALE GENOMIC DNA]</scope>
    <source>
        <strain evidence="2 3">CE91-St30</strain>
    </source>
</reference>
<protein>
    <recommendedName>
        <fullName evidence="4">ABC-2 type transport system permease protein</fullName>
    </recommendedName>
</protein>
<sequence>MSFLRLARVHARMARRQSALWAVSILLTLIAVGIALIAMPDLAKPTGSQVDLAFLGQTLGLVPAIAYAAAFTDLASAPARLGIMEIEDSTPVSPVKLLAARVTGMLSVMIWPSAAALAVCGFMQSPNGFSSVLTALAVFAATAVPLAFLAAALSAFVGSLLPQALARITAAAAWCVVVCFTTFAPMPVGASRSKMGVVTDTICQGFFGCQPVIDLDVMGGSAAYTAFDAALLLVLRIALTLALVAAAALISRKRNFQRR</sequence>
<feature type="transmembrane region" description="Helical" evidence="1">
    <location>
        <begin position="59"/>
        <end position="77"/>
    </location>
</feature>
<organism evidence="2 3">
    <name type="scientific">Raoultibacter timonensis</name>
    <dbReference type="NCBI Taxonomy" id="1907662"/>
    <lineage>
        <taxon>Bacteria</taxon>
        <taxon>Bacillati</taxon>
        <taxon>Actinomycetota</taxon>
        <taxon>Coriobacteriia</taxon>
        <taxon>Eggerthellales</taxon>
        <taxon>Eggerthellaceae</taxon>
        <taxon>Raoultibacter</taxon>
    </lineage>
</organism>
<evidence type="ECO:0000313" key="2">
    <source>
        <dbReference type="EMBL" id="BDE96367.1"/>
    </source>
</evidence>
<evidence type="ECO:0008006" key="4">
    <source>
        <dbReference type="Google" id="ProtNLM"/>
    </source>
</evidence>
<feature type="transmembrane region" description="Helical" evidence="1">
    <location>
        <begin position="136"/>
        <end position="157"/>
    </location>
</feature>
<keyword evidence="1" id="KW-0812">Transmembrane</keyword>
<keyword evidence="3" id="KW-1185">Reference proteome</keyword>
<proteinExistence type="predicted"/>
<dbReference type="EMBL" id="AP025564">
    <property type="protein sequence ID" value="BDE96367.1"/>
    <property type="molecule type" value="Genomic_DNA"/>
</dbReference>
<keyword evidence="1" id="KW-1133">Transmembrane helix</keyword>
<feature type="transmembrane region" description="Helical" evidence="1">
    <location>
        <begin position="229"/>
        <end position="250"/>
    </location>
</feature>
<keyword evidence="1" id="KW-0472">Membrane</keyword>
<evidence type="ECO:0000256" key="1">
    <source>
        <dbReference type="SAM" id="Phobius"/>
    </source>
</evidence>
<feature type="transmembrane region" description="Helical" evidence="1">
    <location>
        <begin position="98"/>
        <end position="124"/>
    </location>
</feature>
<gene>
    <name evidence="2" type="ORF">CE91St30_17000</name>
</gene>
<feature type="transmembrane region" description="Helical" evidence="1">
    <location>
        <begin position="20"/>
        <end position="39"/>
    </location>
</feature>
<name>A0ABN6MEF5_9ACTN</name>
<accession>A0ABN6MEF5</accession>